<protein>
    <submittedName>
        <fullName evidence="2">Uncharacterized protein</fullName>
    </submittedName>
</protein>
<reference evidence="2 3" key="1">
    <citation type="submission" date="2010-08" db="EMBL/GenBank/DDBJ databases">
        <title>Complete sequence of Clostridium cellulovorans 743B.</title>
        <authorList>
            <consortium name="US DOE Joint Genome Institute"/>
            <person name="Lucas S."/>
            <person name="Copeland A."/>
            <person name="Lapidus A."/>
            <person name="Cheng J.-F."/>
            <person name="Bruce D."/>
            <person name="Goodwin L."/>
            <person name="Pitluck S."/>
            <person name="Chertkov O."/>
            <person name="Detter J.C."/>
            <person name="Han C."/>
            <person name="Tapia R."/>
            <person name="Land M."/>
            <person name="Hauser L."/>
            <person name="Chang Y.-J."/>
            <person name="Jeffries C."/>
            <person name="Kyrpides N."/>
            <person name="Ivanova N."/>
            <person name="Mikhailova N."/>
            <person name="Hemme C.L."/>
            <person name="Woyke T."/>
        </authorList>
    </citation>
    <scope>NUCLEOTIDE SEQUENCE [LARGE SCALE GENOMIC DNA]</scope>
    <source>
        <strain evidence="3">ATCC 35296 / DSM 3052 / OCM 3 / 743B</strain>
    </source>
</reference>
<dbReference type="RefSeq" id="WP_010077463.1">
    <property type="nucleotide sequence ID" value="NC_014393.1"/>
</dbReference>
<evidence type="ECO:0000313" key="2">
    <source>
        <dbReference type="EMBL" id="ADL51329.1"/>
    </source>
</evidence>
<dbReference type="EMBL" id="CP002160">
    <property type="protein sequence ID" value="ADL51329.1"/>
    <property type="molecule type" value="Genomic_DNA"/>
</dbReference>
<keyword evidence="3" id="KW-1185">Reference proteome</keyword>
<proteinExistence type="predicted"/>
<dbReference type="KEGG" id="ccb:Clocel_1581"/>
<gene>
    <name evidence="2" type="ordered locus">Clocel_1581</name>
</gene>
<dbReference type="AlphaFoldDB" id="D9SWW8"/>
<evidence type="ECO:0000256" key="1">
    <source>
        <dbReference type="SAM" id="SignalP"/>
    </source>
</evidence>
<keyword evidence="1" id="KW-0732">Signal</keyword>
<name>D9SWW8_CLOC7</name>
<sequence>MLKRKFSVIFVTVALALITKTSVLGDNFSQSNEKVINSNQFKETDSNPVVVYDVPQSGENIGNGTVILTQKDIDEDMEKSKMFNQYFDGK</sequence>
<accession>D9SWW8</accession>
<evidence type="ECO:0000313" key="3">
    <source>
        <dbReference type="Proteomes" id="UP000002730"/>
    </source>
</evidence>
<organism evidence="2 3">
    <name type="scientific">Clostridium cellulovorans (strain ATCC 35296 / DSM 3052 / OCM 3 / 743B)</name>
    <dbReference type="NCBI Taxonomy" id="573061"/>
    <lineage>
        <taxon>Bacteria</taxon>
        <taxon>Bacillati</taxon>
        <taxon>Bacillota</taxon>
        <taxon>Clostridia</taxon>
        <taxon>Eubacteriales</taxon>
        <taxon>Clostridiaceae</taxon>
        <taxon>Clostridium</taxon>
    </lineage>
</organism>
<feature type="signal peptide" evidence="1">
    <location>
        <begin position="1"/>
        <end position="25"/>
    </location>
</feature>
<feature type="chain" id="PRO_5003128463" evidence="1">
    <location>
        <begin position="26"/>
        <end position="90"/>
    </location>
</feature>
<dbReference type="HOGENOM" id="CLU_2435610_0_0_9"/>
<dbReference type="Proteomes" id="UP000002730">
    <property type="component" value="Chromosome"/>
</dbReference>